<dbReference type="Gene3D" id="1.10.150.120">
    <property type="entry name" value="[2Fe-2S]-binding domain"/>
    <property type="match status" value="1"/>
</dbReference>
<dbReference type="SUPFAM" id="SSF47741">
    <property type="entry name" value="CO dehydrogenase ISP C-domain like"/>
    <property type="match status" value="1"/>
</dbReference>
<keyword evidence="4" id="KW-0408">Iron</keyword>
<dbReference type="FunFam" id="1.10.150.120:FF:000003">
    <property type="entry name" value="Carbon monoxide dehydrogenase, small subunit"/>
    <property type="match status" value="1"/>
</dbReference>
<evidence type="ECO:0000256" key="1">
    <source>
        <dbReference type="ARBA" id="ARBA00022714"/>
    </source>
</evidence>
<evidence type="ECO:0000256" key="3">
    <source>
        <dbReference type="ARBA" id="ARBA00023002"/>
    </source>
</evidence>
<keyword evidence="3 7" id="KW-0560">Oxidoreductase</keyword>
<keyword evidence="1" id="KW-0001">2Fe-2S</keyword>
<dbReference type="EMBL" id="VSSQ01128677">
    <property type="protein sequence ID" value="MPN57304.1"/>
    <property type="molecule type" value="Genomic_DNA"/>
</dbReference>
<dbReference type="AlphaFoldDB" id="A0A645JA01"/>
<keyword evidence="5" id="KW-0411">Iron-sulfur</keyword>
<evidence type="ECO:0000256" key="4">
    <source>
        <dbReference type="ARBA" id="ARBA00023004"/>
    </source>
</evidence>
<organism evidence="7">
    <name type="scientific">bioreactor metagenome</name>
    <dbReference type="NCBI Taxonomy" id="1076179"/>
    <lineage>
        <taxon>unclassified sequences</taxon>
        <taxon>metagenomes</taxon>
        <taxon>ecological metagenomes</taxon>
    </lineage>
</organism>
<feature type="domain" description="[2Fe-2S]-binding" evidence="6">
    <location>
        <begin position="4"/>
        <end position="68"/>
    </location>
</feature>
<gene>
    <name evidence="7" type="primary">ndhS_21</name>
    <name evidence="7" type="ORF">SDC9_204998</name>
</gene>
<dbReference type="InterPro" id="IPR002888">
    <property type="entry name" value="2Fe-2S-bd"/>
</dbReference>
<dbReference type="GO" id="GO:0051537">
    <property type="term" value="F:2 iron, 2 sulfur cluster binding"/>
    <property type="evidence" value="ECO:0007669"/>
    <property type="project" value="UniProtKB-KW"/>
</dbReference>
<comment type="caution">
    <text evidence="7">The sequence shown here is derived from an EMBL/GenBank/DDBJ whole genome shotgun (WGS) entry which is preliminary data.</text>
</comment>
<protein>
    <submittedName>
        <fullName evidence="7">Nicotinate dehydrogenase small FeS subunit</fullName>
        <ecNumber evidence="7">1.17.1.5</ecNumber>
    </submittedName>
</protein>
<evidence type="ECO:0000256" key="2">
    <source>
        <dbReference type="ARBA" id="ARBA00022723"/>
    </source>
</evidence>
<dbReference type="GO" id="GO:0046872">
    <property type="term" value="F:metal ion binding"/>
    <property type="evidence" value="ECO:0007669"/>
    <property type="project" value="UniProtKB-KW"/>
</dbReference>
<keyword evidence="2" id="KW-0479">Metal-binding</keyword>
<name>A0A645JA01_9ZZZZ</name>
<dbReference type="PANTHER" id="PTHR44379">
    <property type="entry name" value="OXIDOREDUCTASE WITH IRON-SULFUR SUBUNIT"/>
    <property type="match status" value="1"/>
</dbReference>
<sequence>MKDGELDKLQTSFVEAGAVQCGYCTPGMVLSAKALLMKNPHPTHEEIRRALSGNLCRCTGYTKIFKAVDMAAGN</sequence>
<dbReference type="Pfam" id="PF01799">
    <property type="entry name" value="Fer2_2"/>
    <property type="match status" value="1"/>
</dbReference>
<evidence type="ECO:0000313" key="7">
    <source>
        <dbReference type="EMBL" id="MPN57304.1"/>
    </source>
</evidence>
<evidence type="ECO:0000256" key="5">
    <source>
        <dbReference type="ARBA" id="ARBA00023014"/>
    </source>
</evidence>
<dbReference type="GO" id="GO:0050138">
    <property type="term" value="F:nicotinate dehydrogenase activity"/>
    <property type="evidence" value="ECO:0007669"/>
    <property type="project" value="UniProtKB-EC"/>
</dbReference>
<dbReference type="InterPro" id="IPR051452">
    <property type="entry name" value="Diverse_Oxidoreductases"/>
</dbReference>
<reference evidence="7" key="1">
    <citation type="submission" date="2019-08" db="EMBL/GenBank/DDBJ databases">
        <authorList>
            <person name="Kucharzyk K."/>
            <person name="Murdoch R.W."/>
            <person name="Higgins S."/>
            <person name="Loffler F."/>
        </authorList>
    </citation>
    <scope>NUCLEOTIDE SEQUENCE</scope>
</reference>
<evidence type="ECO:0000259" key="6">
    <source>
        <dbReference type="Pfam" id="PF01799"/>
    </source>
</evidence>
<dbReference type="InterPro" id="IPR036884">
    <property type="entry name" value="2Fe-2S-bd_dom_sf"/>
</dbReference>
<dbReference type="PANTHER" id="PTHR44379:SF8">
    <property type="entry name" value="XANTHINE DEHYDROGENASE IRON-SULFUR-BINDING SUBUNIT XDHC-RELATED"/>
    <property type="match status" value="1"/>
</dbReference>
<dbReference type="EC" id="1.17.1.5" evidence="7"/>
<proteinExistence type="predicted"/>
<accession>A0A645JA01</accession>